<dbReference type="Proteomes" id="UP000010808">
    <property type="component" value="Chromosome"/>
</dbReference>
<dbReference type="AlphaFoldDB" id="L0RD78"/>
<evidence type="ECO:0000313" key="1">
    <source>
        <dbReference type="EMBL" id="CCO24709.1"/>
    </source>
</evidence>
<proteinExistence type="predicted"/>
<gene>
    <name evidence="1" type="ORF">DESAM_22442</name>
</gene>
<dbReference type="STRING" id="1121451.DESAM_22442"/>
<dbReference type="PATRIC" id="fig|1121451.3.peg.2657"/>
<accession>L0RD78</accession>
<sequence>MRWAALLFLNHWAKWPISVIFIDDVLTTRPDMFKCQLVDFTMLDQAASMRRYVFYTYHILKLKPETHVLITS</sequence>
<reference evidence="1 2" key="1">
    <citation type="submission" date="2012-10" db="EMBL/GenBank/DDBJ databases">
        <authorList>
            <person name="Genoscope - CEA"/>
        </authorList>
    </citation>
    <scope>NUCLEOTIDE SEQUENCE [LARGE SCALE GENOMIC DNA]</scope>
    <source>
        <strain evidence="2">AM13 / DSM 14728</strain>
    </source>
</reference>
<dbReference type="KEGG" id="dhy:DESAM_22442"/>
<protein>
    <submittedName>
        <fullName evidence="1">Uncharacterized protein</fullName>
    </submittedName>
</protein>
<name>L0RD78_9BACT</name>
<keyword evidence="2" id="KW-1185">Reference proteome</keyword>
<organism evidence="1 2">
    <name type="scientific">Maridesulfovibrio hydrothermalis AM13 = DSM 14728</name>
    <dbReference type="NCBI Taxonomy" id="1121451"/>
    <lineage>
        <taxon>Bacteria</taxon>
        <taxon>Pseudomonadati</taxon>
        <taxon>Thermodesulfobacteriota</taxon>
        <taxon>Desulfovibrionia</taxon>
        <taxon>Desulfovibrionales</taxon>
        <taxon>Desulfovibrionaceae</taxon>
        <taxon>Maridesulfovibrio</taxon>
    </lineage>
</organism>
<evidence type="ECO:0000313" key="2">
    <source>
        <dbReference type="Proteomes" id="UP000010808"/>
    </source>
</evidence>
<dbReference type="EMBL" id="FO203522">
    <property type="protein sequence ID" value="CCO24709.1"/>
    <property type="molecule type" value="Genomic_DNA"/>
</dbReference>
<dbReference type="HOGENOM" id="CLU_2715789_0_0_7"/>